<dbReference type="RefSeq" id="NP_001294428.1">
    <property type="nucleotide sequence ID" value="NM_001307499.1"/>
</dbReference>
<feature type="region of interest" description="Disordered" evidence="1">
    <location>
        <begin position="1"/>
        <end position="24"/>
    </location>
</feature>
<dbReference type="AlphaFoldDB" id="U4PBG3"/>
<proteinExistence type="predicted"/>
<keyword evidence="3" id="KW-1185">Reference proteome</keyword>
<dbReference type="GeneID" id="187391"/>
<dbReference type="HOGENOM" id="CLU_122538_0_0_1"/>
<dbReference type="ExpressionAtlas" id="U4PBG3">
    <property type="expression patterns" value="baseline and differential"/>
</dbReference>
<evidence type="ECO:0000313" key="3">
    <source>
        <dbReference type="Proteomes" id="UP000001940"/>
    </source>
</evidence>
<evidence type="ECO:0000313" key="4">
    <source>
        <dbReference type="WormBase" id="M01H9.4e"/>
    </source>
</evidence>
<dbReference type="Bgee" id="WBGene00019720">
    <property type="expression patterns" value="Expressed in larva and 3 other cell types or tissues"/>
</dbReference>
<reference evidence="2 3" key="1">
    <citation type="journal article" date="1998" name="Science">
        <title>Genome sequence of the nematode C. elegans: a platform for investigating biology.</title>
        <authorList>
            <consortium name="The C. elegans sequencing consortium"/>
            <person name="Sulson J.E."/>
            <person name="Waterston R."/>
        </authorList>
    </citation>
    <scope>NUCLEOTIDE SEQUENCE [LARGE SCALE GENOMIC DNA]</scope>
    <source>
        <strain evidence="2 3">Bristol N2</strain>
    </source>
</reference>
<dbReference type="AGR" id="WB:WBGene00019720"/>
<dbReference type="Proteomes" id="UP000001940">
    <property type="component" value="Chromosome IV"/>
</dbReference>
<feature type="compositionally biased region" description="Polar residues" evidence="1">
    <location>
        <begin position="143"/>
        <end position="156"/>
    </location>
</feature>
<organism evidence="2 3">
    <name type="scientific">Caenorhabditis elegans</name>
    <dbReference type="NCBI Taxonomy" id="6239"/>
    <lineage>
        <taxon>Eukaryota</taxon>
        <taxon>Metazoa</taxon>
        <taxon>Ecdysozoa</taxon>
        <taxon>Nematoda</taxon>
        <taxon>Chromadorea</taxon>
        <taxon>Rhabditida</taxon>
        <taxon>Rhabditina</taxon>
        <taxon>Rhabditomorpha</taxon>
        <taxon>Rhabditoidea</taxon>
        <taxon>Rhabditidae</taxon>
        <taxon>Peloderinae</taxon>
        <taxon>Caenorhabditis</taxon>
    </lineage>
</organism>
<dbReference type="EMBL" id="BX284604">
    <property type="protein sequence ID" value="CDH93198.1"/>
    <property type="molecule type" value="Genomic_DNA"/>
</dbReference>
<dbReference type="OrthoDB" id="5866192at2759"/>
<evidence type="ECO:0000313" key="2">
    <source>
        <dbReference type="EMBL" id="CDH93198.1"/>
    </source>
</evidence>
<dbReference type="CTD" id="187391"/>
<dbReference type="WormBase" id="M01H9.4e">
    <property type="protein sequence ID" value="CE48526"/>
    <property type="gene ID" value="WBGene00019720"/>
</dbReference>
<feature type="region of interest" description="Disordered" evidence="1">
    <location>
        <begin position="143"/>
        <end position="164"/>
    </location>
</feature>
<feature type="region of interest" description="Disordered" evidence="1">
    <location>
        <begin position="87"/>
        <end position="118"/>
    </location>
</feature>
<sequence length="191" mass="21598">MSETVSLKRPRSESDVTEEPDEKYSIHAGNHQQLMMNPAVMAGMPNARGLQPNVGFPLMQYCQMIQQMQHHHQQMEYPMPMIRKDNKDEANSASTTPSSSRRQTLSAGAAGPRPIRVPPQSIFNPMQFGMMPLSQQQIIEEPSTSPTTMPRQQSDPHTYHMPSFQRADEEIYTKFVDSVRKLAAKLAAERS</sequence>
<gene>
    <name evidence="2" type="ORF">CELE_M01H9.4</name>
    <name evidence="2 4" type="ORF">M01H9.4</name>
</gene>
<feature type="compositionally biased region" description="Polar residues" evidence="1">
    <location>
        <begin position="91"/>
        <end position="106"/>
    </location>
</feature>
<accession>U4PBG3</accession>
<protein>
    <submittedName>
        <fullName evidence="2">Mediator of RNA polymerase II transcription subunit 7</fullName>
    </submittedName>
</protein>
<name>U4PBG3_CAEEL</name>
<evidence type="ECO:0000256" key="1">
    <source>
        <dbReference type="SAM" id="MobiDB-lite"/>
    </source>
</evidence>